<name>A0A739G6X8_SALER</name>
<dbReference type="EMBL" id="DAATMO010000126">
    <property type="protein sequence ID" value="HAE9488743.1"/>
    <property type="molecule type" value="Genomic_DNA"/>
</dbReference>
<accession>A0A739G6X8</accession>
<gene>
    <name evidence="1" type="ORF">G4X86_004618</name>
</gene>
<dbReference type="AlphaFoldDB" id="A0A739G6X8"/>
<sequence>LRGSFYIGLFFKDNAHLYTATQCVGSTDGCLPQAKSKTNVNPEVFLT</sequence>
<protein>
    <submittedName>
        <fullName evidence="1">Uncharacterized protein</fullName>
    </submittedName>
</protein>
<organism evidence="1">
    <name type="scientific">Salmonella enterica</name>
    <name type="common">Salmonella choleraesuis</name>
    <dbReference type="NCBI Taxonomy" id="28901"/>
    <lineage>
        <taxon>Bacteria</taxon>
        <taxon>Pseudomonadati</taxon>
        <taxon>Pseudomonadota</taxon>
        <taxon>Gammaproteobacteria</taxon>
        <taxon>Enterobacterales</taxon>
        <taxon>Enterobacteriaceae</taxon>
        <taxon>Salmonella</taxon>
    </lineage>
</organism>
<reference evidence="1" key="1">
    <citation type="journal article" date="2018" name="Genome Biol.">
        <title>SKESA: strategic k-mer extension for scrupulous assemblies.</title>
        <authorList>
            <person name="Souvorov A."/>
            <person name="Agarwala R."/>
            <person name="Lipman D.J."/>
        </authorList>
    </citation>
    <scope>NUCLEOTIDE SEQUENCE</scope>
    <source>
        <strain evidence="1">15-6112</strain>
    </source>
</reference>
<evidence type="ECO:0000313" key="1">
    <source>
        <dbReference type="EMBL" id="HAE9488743.1"/>
    </source>
</evidence>
<reference evidence="1" key="2">
    <citation type="submission" date="2018-07" db="EMBL/GenBank/DDBJ databases">
        <authorList>
            <consortium name="NCBI Pathogen Detection Project"/>
        </authorList>
    </citation>
    <scope>NUCLEOTIDE SEQUENCE</scope>
    <source>
        <strain evidence="1">15-6112</strain>
    </source>
</reference>
<feature type="non-terminal residue" evidence="1">
    <location>
        <position position="1"/>
    </location>
</feature>
<comment type="caution">
    <text evidence="1">The sequence shown here is derived from an EMBL/GenBank/DDBJ whole genome shotgun (WGS) entry which is preliminary data.</text>
</comment>
<proteinExistence type="predicted"/>